<gene>
    <name evidence="1" type="ORF">BLA24_08295</name>
</gene>
<keyword evidence="2" id="KW-1185">Reference proteome</keyword>
<reference evidence="1 2" key="1">
    <citation type="journal article" date="2017" name="Biochemistry">
        <title>Identification of the Biosynthetic Pathway for the Antibiotic Bicyclomycin.</title>
        <authorList>
            <person name="Patteson J."/>
            <person name="Cai W."/>
            <person name="Johnson R.A."/>
            <person name="Santa Maria K."/>
            <person name="Li B."/>
        </authorList>
    </citation>
    <scope>NUCLEOTIDE SEQUENCE [LARGE SCALE GENOMIC DNA]</scope>
    <source>
        <strain evidence="1 2">ATCC 21532</strain>
    </source>
</reference>
<proteinExistence type="predicted"/>
<evidence type="ECO:0000313" key="1">
    <source>
        <dbReference type="EMBL" id="PHQ52316.1"/>
    </source>
</evidence>
<feature type="non-terminal residue" evidence="1">
    <location>
        <position position="1"/>
    </location>
</feature>
<evidence type="ECO:0000313" key="2">
    <source>
        <dbReference type="Proteomes" id="UP000222531"/>
    </source>
</evidence>
<sequence length="68" mass="7542">DLPAGLWHSLTARYFGGTRWLRVSREAHDDLAAYRDRHALADWDTTVRALLDGTAPVPAPEGAAAWTR</sequence>
<dbReference type="RefSeq" id="WP_240003281.1">
    <property type="nucleotide sequence ID" value="NZ_NHZO01000087.1"/>
</dbReference>
<name>A0A2G1XM75_STRCJ</name>
<dbReference type="AlphaFoldDB" id="A0A2G1XM75"/>
<comment type="caution">
    <text evidence="1">The sequence shown here is derived from an EMBL/GenBank/DDBJ whole genome shotgun (WGS) entry which is preliminary data.</text>
</comment>
<accession>A0A2G1XM75</accession>
<dbReference type="InterPro" id="IPR045730">
    <property type="entry name" value="DUF6084"/>
</dbReference>
<protein>
    <submittedName>
        <fullName evidence="1">Uncharacterized protein</fullName>
    </submittedName>
</protein>
<organism evidence="1 2">
    <name type="scientific">Streptomyces cinnamoneus</name>
    <name type="common">Streptoverticillium cinnamoneum</name>
    <dbReference type="NCBI Taxonomy" id="53446"/>
    <lineage>
        <taxon>Bacteria</taxon>
        <taxon>Bacillati</taxon>
        <taxon>Actinomycetota</taxon>
        <taxon>Actinomycetes</taxon>
        <taxon>Kitasatosporales</taxon>
        <taxon>Streptomycetaceae</taxon>
        <taxon>Streptomyces</taxon>
        <taxon>Streptomyces cinnamoneus group</taxon>
    </lineage>
</organism>
<dbReference type="Pfam" id="PF19562">
    <property type="entry name" value="DUF6084"/>
    <property type="match status" value="1"/>
</dbReference>
<dbReference type="Proteomes" id="UP000222531">
    <property type="component" value="Unassembled WGS sequence"/>
</dbReference>
<dbReference type="EMBL" id="NHZO01000087">
    <property type="protein sequence ID" value="PHQ52316.1"/>
    <property type="molecule type" value="Genomic_DNA"/>
</dbReference>